<feature type="transmembrane region" description="Helical" evidence="6">
    <location>
        <begin position="105"/>
        <end position="123"/>
    </location>
</feature>
<gene>
    <name evidence="7" type="ORF">RS86_03145</name>
</gene>
<evidence type="ECO:0000256" key="4">
    <source>
        <dbReference type="ARBA" id="ARBA00023136"/>
    </source>
</evidence>
<evidence type="ECO:0000313" key="7">
    <source>
        <dbReference type="EMBL" id="KJL31865.1"/>
    </source>
</evidence>
<feature type="transmembrane region" description="Helical" evidence="6">
    <location>
        <begin position="256"/>
        <end position="277"/>
    </location>
</feature>
<feature type="compositionally biased region" description="Low complexity" evidence="5">
    <location>
        <begin position="328"/>
        <end position="362"/>
    </location>
</feature>
<evidence type="ECO:0000256" key="1">
    <source>
        <dbReference type="ARBA" id="ARBA00004141"/>
    </source>
</evidence>
<dbReference type="PATRIC" id="fig|582680.6.peg.3224"/>
<dbReference type="PANTHER" id="PTHR40761">
    <property type="entry name" value="CONSERVED INTEGRAL MEMBRANE ALANINE VALINE AND LEUCINE RICH PROTEIN-RELATED"/>
    <property type="match status" value="1"/>
</dbReference>
<evidence type="ECO:0008006" key="9">
    <source>
        <dbReference type="Google" id="ProtNLM"/>
    </source>
</evidence>
<feature type="transmembrane region" description="Helical" evidence="6">
    <location>
        <begin position="27"/>
        <end position="47"/>
    </location>
</feature>
<evidence type="ECO:0000256" key="6">
    <source>
        <dbReference type="SAM" id="Phobius"/>
    </source>
</evidence>
<proteinExistence type="predicted"/>
<dbReference type="GO" id="GO:0015095">
    <property type="term" value="F:magnesium ion transmembrane transporter activity"/>
    <property type="evidence" value="ECO:0007669"/>
    <property type="project" value="InterPro"/>
</dbReference>
<keyword evidence="8" id="KW-1185">Reference proteome</keyword>
<sequence>MLENLTRTTGAADVGEHLAGVFQNPGLLMGIPLALAGAVFMSLGAQYQHRGVEKVERLSGSDAATGLSWAQVRGLLTRPSWIVGTLMLALAIVCQLAALTKAPLIVVQPLGAIALVITTLLNARVSGVAPTKRSLVSIFACVGGIFIFVLFAALFAVERAISEIQLFTILTILLVVIILLGTCWLILRHRMRALFYVTGAGILYGFVATLAKAVISRIQAGQFDWLTAVCVIALIAAGAAGAYFVQTAYGSGPPDLVIAGLTVVDPMVAVLIGLLVLEEGAAAPSWVFIAFGISGVIAGWGVVTLARYHPQVVGESQELPITRGSSGGATPSAAHAEPAPSASEAPPGGSASPGAPRGEAPEWPSNVAPIRREDPPRTGGDAGERGNGSSGV</sequence>
<feature type="transmembrane region" description="Helical" evidence="6">
    <location>
        <begin position="135"/>
        <end position="158"/>
    </location>
</feature>
<keyword evidence="3 6" id="KW-1133">Transmembrane helix</keyword>
<evidence type="ECO:0000256" key="3">
    <source>
        <dbReference type="ARBA" id="ARBA00022989"/>
    </source>
</evidence>
<dbReference type="Pfam" id="PF05653">
    <property type="entry name" value="Mg_trans_NIPA"/>
    <property type="match status" value="1"/>
</dbReference>
<feature type="transmembrane region" description="Helical" evidence="6">
    <location>
        <begin position="225"/>
        <end position="244"/>
    </location>
</feature>
<feature type="transmembrane region" description="Helical" evidence="6">
    <location>
        <begin position="164"/>
        <end position="187"/>
    </location>
</feature>
<evidence type="ECO:0000256" key="5">
    <source>
        <dbReference type="SAM" id="MobiDB-lite"/>
    </source>
</evidence>
<protein>
    <recommendedName>
        <fullName evidence="9">Magnesium transporter NIPA</fullName>
    </recommendedName>
</protein>
<organism evidence="7 8">
    <name type="scientific">Microbacterium azadirachtae</name>
    <dbReference type="NCBI Taxonomy" id="582680"/>
    <lineage>
        <taxon>Bacteria</taxon>
        <taxon>Bacillati</taxon>
        <taxon>Actinomycetota</taxon>
        <taxon>Actinomycetes</taxon>
        <taxon>Micrococcales</taxon>
        <taxon>Microbacteriaceae</taxon>
        <taxon>Microbacterium</taxon>
    </lineage>
</organism>
<dbReference type="GO" id="GO:0016020">
    <property type="term" value="C:membrane"/>
    <property type="evidence" value="ECO:0007669"/>
    <property type="project" value="UniProtKB-SubCell"/>
</dbReference>
<dbReference type="EMBL" id="JYIX01000038">
    <property type="protein sequence ID" value="KJL31865.1"/>
    <property type="molecule type" value="Genomic_DNA"/>
</dbReference>
<dbReference type="InterPro" id="IPR008521">
    <property type="entry name" value="Mg_trans_NIPA"/>
</dbReference>
<keyword evidence="2 6" id="KW-0812">Transmembrane</keyword>
<name>A0A0F0LHU6_9MICO</name>
<dbReference type="PANTHER" id="PTHR40761:SF1">
    <property type="entry name" value="CONSERVED INTEGRAL MEMBRANE ALANINE VALINE AND LEUCINE RICH PROTEIN-RELATED"/>
    <property type="match status" value="1"/>
</dbReference>
<feature type="region of interest" description="Disordered" evidence="5">
    <location>
        <begin position="319"/>
        <end position="392"/>
    </location>
</feature>
<comment type="caution">
    <text evidence="7">The sequence shown here is derived from an EMBL/GenBank/DDBJ whole genome shotgun (WGS) entry which is preliminary data.</text>
</comment>
<feature type="transmembrane region" description="Helical" evidence="6">
    <location>
        <begin position="194"/>
        <end position="213"/>
    </location>
</feature>
<reference evidence="7 8" key="1">
    <citation type="submission" date="2015-02" db="EMBL/GenBank/DDBJ databases">
        <title>Draft genome sequences of ten Microbacterium spp. with emphasis on heavy metal contaminated environments.</title>
        <authorList>
            <person name="Corretto E."/>
        </authorList>
    </citation>
    <scope>NUCLEOTIDE SEQUENCE [LARGE SCALE GENOMIC DNA]</scope>
    <source>
        <strain evidence="7 8">ARN176</strain>
    </source>
</reference>
<accession>A0A0F0LHU6</accession>
<evidence type="ECO:0000313" key="8">
    <source>
        <dbReference type="Proteomes" id="UP000033740"/>
    </source>
</evidence>
<dbReference type="AlphaFoldDB" id="A0A0F0LHU6"/>
<dbReference type="STRING" id="582680.RS86_03145"/>
<comment type="subcellular location">
    <subcellularLocation>
        <location evidence="1">Membrane</location>
        <topology evidence="1">Multi-pass membrane protein</topology>
    </subcellularLocation>
</comment>
<evidence type="ECO:0000256" key="2">
    <source>
        <dbReference type="ARBA" id="ARBA00022692"/>
    </source>
</evidence>
<dbReference type="Proteomes" id="UP000033740">
    <property type="component" value="Unassembled WGS sequence"/>
</dbReference>
<feature type="transmembrane region" description="Helical" evidence="6">
    <location>
        <begin position="81"/>
        <end position="99"/>
    </location>
</feature>
<keyword evidence="4 6" id="KW-0472">Membrane</keyword>
<feature type="transmembrane region" description="Helical" evidence="6">
    <location>
        <begin position="283"/>
        <end position="306"/>
    </location>
</feature>